<name>A0ABV8AB57_9DEIO</name>
<accession>A0ABV8AB57</accession>
<organism evidence="1 2">
    <name type="scientific">Deinococcus antarcticus</name>
    <dbReference type="NCBI Taxonomy" id="1298767"/>
    <lineage>
        <taxon>Bacteria</taxon>
        <taxon>Thermotogati</taxon>
        <taxon>Deinococcota</taxon>
        <taxon>Deinococci</taxon>
        <taxon>Deinococcales</taxon>
        <taxon>Deinococcaceae</taxon>
        <taxon>Deinococcus</taxon>
    </lineage>
</organism>
<dbReference type="Proteomes" id="UP001595748">
    <property type="component" value="Unassembled WGS sequence"/>
</dbReference>
<dbReference type="InterPro" id="IPR011989">
    <property type="entry name" value="ARM-like"/>
</dbReference>
<dbReference type="RefSeq" id="WP_380080320.1">
    <property type="nucleotide sequence ID" value="NZ_JBHRZF010000194.1"/>
</dbReference>
<proteinExistence type="predicted"/>
<comment type="caution">
    <text evidence="1">The sequence shown here is derived from an EMBL/GenBank/DDBJ whole genome shotgun (WGS) entry which is preliminary data.</text>
</comment>
<evidence type="ECO:0000313" key="1">
    <source>
        <dbReference type="EMBL" id="MFC3862441.1"/>
    </source>
</evidence>
<dbReference type="EMBL" id="JBHRZF010000194">
    <property type="protein sequence ID" value="MFC3862441.1"/>
    <property type="molecule type" value="Genomic_DNA"/>
</dbReference>
<evidence type="ECO:0008006" key="3">
    <source>
        <dbReference type="Google" id="ProtNLM"/>
    </source>
</evidence>
<gene>
    <name evidence="1" type="ORF">ACFOPQ_16890</name>
</gene>
<sequence length="196" mass="21601">MNGSSILPLAADLPAAELANLSLSPDAHIRAAVATHPNTAPCMLGILATEFPAEVLMNPALPLLRLADPRLTQRWPVSALLALVRQPQAPAWLRRQTLTYPSTALQVALASHPNLSTQEMQTLAHHQAWLVRARIAARTDLSPALLADLSRDRHDAVRLAVASRPDLSREFLYSFLTDASRFVQQEARRRTRPHLL</sequence>
<dbReference type="Gene3D" id="1.25.10.10">
    <property type="entry name" value="Leucine-rich Repeat Variant"/>
    <property type="match status" value="1"/>
</dbReference>
<evidence type="ECO:0000313" key="2">
    <source>
        <dbReference type="Proteomes" id="UP001595748"/>
    </source>
</evidence>
<protein>
    <recommendedName>
        <fullName evidence="3">Leucine rich repeat (LRR) protein</fullName>
    </recommendedName>
</protein>
<reference evidence="2" key="1">
    <citation type="journal article" date="2019" name="Int. J. Syst. Evol. Microbiol.">
        <title>The Global Catalogue of Microorganisms (GCM) 10K type strain sequencing project: providing services to taxonomists for standard genome sequencing and annotation.</title>
        <authorList>
            <consortium name="The Broad Institute Genomics Platform"/>
            <consortium name="The Broad Institute Genome Sequencing Center for Infectious Disease"/>
            <person name="Wu L."/>
            <person name="Ma J."/>
        </authorList>
    </citation>
    <scope>NUCLEOTIDE SEQUENCE [LARGE SCALE GENOMIC DNA]</scope>
    <source>
        <strain evidence="2">CCTCC AB 2013263</strain>
    </source>
</reference>
<keyword evidence="2" id="KW-1185">Reference proteome</keyword>